<name>A0A240UM42_9GAMM</name>
<evidence type="ECO:0000313" key="2">
    <source>
        <dbReference type="EMBL" id="ART62548.1"/>
    </source>
</evidence>
<dbReference type="InterPro" id="IPR017516">
    <property type="entry name" value="AbrB_dup"/>
</dbReference>
<feature type="transmembrane region" description="Helical" evidence="1">
    <location>
        <begin position="285"/>
        <end position="307"/>
    </location>
</feature>
<reference evidence="2 3" key="1">
    <citation type="submission" date="2017-05" db="EMBL/GenBank/DDBJ databases">
        <authorList>
            <person name="Song R."/>
            <person name="Chenine A.L."/>
            <person name="Ruprecht R.M."/>
        </authorList>
    </citation>
    <scope>NUCLEOTIDE SEQUENCE [LARGE SCALE GENOMIC DNA]</scope>
    <source>
        <strain evidence="2">SW32</strain>
    </source>
</reference>
<accession>A0A240UM42</accession>
<dbReference type="GO" id="GO:0010468">
    <property type="term" value="P:regulation of gene expression"/>
    <property type="evidence" value="ECO:0007669"/>
    <property type="project" value="InterPro"/>
</dbReference>
<feature type="transmembrane region" description="Helical" evidence="1">
    <location>
        <begin position="110"/>
        <end position="129"/>
    </location>
</feature>
<feature type="transmembrane region" description="Helical" evidence="1">
    <location>
        <begin position="255"/>
        <end position="273"/>
    </location>
</feature>
<feature type="transmembrane region" description="Helical" evidence="1">
    <location>
        <begin position="170"/>
        <end position="187"/>
    </location>
</feature>
<dbReference type="KEGG" id="kma:B9H00_05355"/>
<dbReference type="PIRSF" id="PIRSF038991">
    <property type="entry name" value="Protein_AbrB"/>
    <property type="match status" value="1"/>
</dbReference>
<feature type="transmembrane region" description="Helical" evidence="1">
    <location>
        <begin position="85"/>
        <end position="104"/>
    </location>
</feature>
<gene>
    <name evidence="2" type="ORF">B9H00_05355</name>
</gene>
<protein>
    <recommendedName>
        <fullName evidence="4">AbrB family transcriptional regulator</fullName>
    </recommendedName>
</protein>
<feature type="transmembrane region" description="Helical" evidence="1">
    <location>
        <begin position="55"/>
        <end position="73"/>
    </location>
</feature>
<keyword evidence="1" id="KW-0812">Transmembrane</keyword>
<feature type="transmembrane region" description="Helical" evidence="1">
    <location>
        <begin position="207"/>
        <end position="224"/>
    </location>
</feature>
<evidence type="ECO:0000313" key="3">
    <source>
        <dbReference type="Proteomes" id="UP000194457"/>
    </source>
</evidence>
<dbReference type="InterPro" id="IPR007820">
    <property type="entry name" value="AbrB_fam"/>
</dbReference>
<sequence length="377" mass="39877">MISYDHALPPDRCWSLTTLLADRLPASPLFRWIVLLSACALASFLLQWLHIPAGALIGPMAVSVVFGVTVGGLKLPRVLFKSGQGVIGLLIAQAMTLTVLSTIAESWPAMMLATVVTLVLSTVVGILLVRYGGLPGTTAAWGTTPGAAAAMVAMAEQANADPRIVATMQYVRVICVIMAGALVSHFLGISESDHTTAHGMTWDINGLLSLVVALALIAAGISICDRLLPAGALLGPMLLGTVVQVSGFIDIQLPLPLLEAAYACIGIYVGLRFDRQTVRSVMHAFKWMLMASMMLIGFCALSALMLVPMMHSDFLTLYLATSPGGLDSMTIIALDTHADVAIVAALQALRLFTVVLIGPSMARFIARFAREPSPCSH</sequence>
<dbReference type="NCBIfam" id="TIGR03082">
    <property type="entry name" value="Gneg_AbrB_dup"/>
    <property type="match status" value="2"/>
</dbReference>
<keyword evidence="1" id="KW-0472">Membrane</keyword>
<dbReference type="PANTHER" id="PTHR38457:SF1">
    <property type="entry name" value="REGULATOR ABRB-RELATED"/>
    <property type="match status" value="1"/>
</dbReference>
<evidence type="ECO:0008006" key="4">
    <source>
        <dbReference type="Google" id="ProtNLM"/>
    </source>
</evidence>
<keyword evidence="1" id="KW-1133">Transmembrane helix</keyword>
<feature type="transmembrane region" description="Helical" evidence="1">
    <location>
        <begin position="340"/>
        <end position="358"/>
    </location>
</feature>
<feature type="transmembrane region" description="Helical" evidence="1">
    <location>
        <begin position="231"/>
        <end position="249"/>
    </location>
</feature>
<evidence type="ECO:0000256" key="1">
    <source>
        <dbReference type="SAM" id="Phobius"/>
    </source>
</evidence>
<dbReference type="Proteomes" id="UP000194457">
    <property type="component" value="Chromosome"/>
</dbReference>
<dbReference type="GO" id="GO:0016020">
    <property type="term" value="C:membrane"/>
    <property type="evidence" value="ECO:0007669"/>
    <property type="project" value="InterPro"/>
</dbReference>
<keyword evidence="3" id="KW-1185">Reference proteome</keyword>
<dbReference type="EMBL" id="CP021358">
    <property type="protein sequence ID" value="ART62548.1"/>
    <property type="molecule type" value="Genomic_DNA"/>
</dbReference>
<dbReference type="AlphaFoldDB" id="A0A240UM42"/>
<organism evidence="2 3">
    <name type="scientific">Kushneria marisflavi</name>
    <dbReference type="NCBI Taxonomy" id="157779"/>
    <lineage>
        <taxon>Bacteria</taxon>
        <taxon>Pseudomonadati</taxon>
        <taxon>Pseudomonadota</taxon>
        <taxon>Gammaproteobacteria</taxon>
        <taxon>Oceanospirillales</taxon>
        <taxon>Halomonadaceae</taxon>
        <taxon>Kushneria</taxon>
    </lineage>
</organism>
<dbReference type="PANTHER" id="PTHR38457">
    <property type="entry name" value="REGULATOR ABRB-RELATED"/>
    <property type="match status" value="1"/>
</dbReference>
<dbReference type="Pfam" id="PF05145">
    <property type="entry name" value="AbrB"/>
    <property type="match status" value="1"/>
</dbReference>
<proteinExistence type="predicted"/>